<protein>
    <submittedName>
        <fullName evidence="5">LacI family DNA-binding transcriptional regulator</fullName>
    </submittedName>
</protein>
<dbReference type="PROSITE" id="PS50932">
    <property type="entry name" value="HTH_LACI_2"/>
    <property type="match status" value="1"/>
</dbReference>
<gene>
    <name evidence="5" type="ORF">ABN611_30040</name>
</gene>
<dbReference type="CDD" id="cd01392">
    <property type="entry name" value="HTH_LacI"/>
    <property type="match status" value="1"/>
</dbReference>
<dbReference type="RefSeq" id="WP_350275632.1">
    <property type="nucleotide sequence ID" value="NZ_CP158165.1"/>
</dbReference>
<dbReference type="Pfam" id="PF13377">
    <property type="entry name" value="Peripla_BP_3"/>
    <property type="match status" value="1"/>
</dbReference>
<dbReference type="Pfam" id="PF00356">
    <property type="entry name" value="LacI"/>
    <property type="match status" value="1"/>
</dbReference>
<evidence type="ECO:0000259" key="4">
    <source>
        <dbReference type="PROSITE" id="PS50932"/>
    </source>
</evidence>
<dbReference type="EMBL" id="CP158165">
    <property type="protein sequence ID" value="XBV22793.1"/>
    <property type="molecule type" value="Genomic_DNA"/>
</dbReference>
<name>A0AAU7T7K4_9ACTN</name>
<proteinExistence type="predicted"/>
<dbReference type="Gene3D" id="1.10.260.40">
    <property type="entry name" value="lambda repressor-like DNA-binding domains"/>
    <property type="match status" value="1"/>
</dbReference>
<dbReference type="SUPFAM" id="SSF47413">
    <property type="entry name" value="lambda repressor-like DNA-binding domains"/>
    <property type="match status" value="1"/>
</dbReference>
<dbReference type="PANTHER" id="PTHR30146">
    <property type="entry name" value="LACI-RELATED TRANSCRIPTIONAL REPRESSOR"/>
    <property type="match status" value="1"/>
</dbReference>
<keyword evidence="1" id="KW-0805">Transcription regulation</keyword>
<evidence type="ECO:0000256" key="1">
    <source>
        <dbReference type="ARBA" id="ARBA00023015"/>
    </source>
</evidence>
<dbReference type="SMART" id="SM00354">
    <property type="entry name" value="HTH_LACI"/>
    <property type="match status" value="1"/>
</dbReference>
<dbReference type="GO" id="GO:0000976">
    <property type="term" value="F:transcription cis-regulatory region binding"/>
    <property type="evidence" value="ECO:0007669"/>
    <property type="project" value="TreeGrafter"/>
</dbReference>
<dbReference type="InterPro" id="IPR046335">
    <property type="entry name" value="LacI/GalR-like_sensor"/>
</dbReference>
<evidence type="ECO:0000313" key="5">
    <source>
        <dbReference type="EMBL" id="XBV22793.1"/>
    </source>
</evidence>
<accession>A0AAU7T7K4</accession>
<keyword evidence="2 5" id="KW-0238">DNA-binding</keyword>
<evidence type="ECO:0000256" key="2">
    <source>
        <dbReference type="ARBA" id="ARBA00023125"/>
    </source>
</evidence>
<dbReference type="CDD" id="cd06267">
    <property type="entry name" value="PBP1_LacI_sugar_binding-like"/>
    <property type="match status" value="1"/>
</dbReference>
<dbReference type="AlphaFoldDB" id="A0AAU7T7K4"/>
<organism evidence="5">
    <name type="scientific">Kribbella sp. HUAS MG21</name>
    <dbReference type="NCBI Taxonomy" id="3160966"/>
    <lineage>
        <taxon>Bacteria</taxon>
        <taxon>Bacillati</taxon>
        <taxon>Actinomycetota</taxon>
        <taxon>Actinomycetes</taxon>
        <taxon>Propionibacteriales</taxon>
        <taxon>Kribbellaceae</taxon>
        <taxon>Kribbella</taxon>
    </lineage>
</organism>
<evidence type="ECO:0000256" key="3">
    <source>
        <dbReference type="ARBA" id="ARBA00023163"/>
    </source>
</evidence>
<dbReference type="PROSITE" id="PS00356">
    <property type="entry name" value="HTH_LACI_1"/>
    <property type="match status" value="1"/>
</dbReference>
<dbReference type="SUPFAM" id="SSF53822">
    <property type="entry name" value="Periplasmic binding protein-like I"/>
    <property type="match status" value="1"/>
</dbReference>
<dbReference type="Gene3D" id="3.40.50.2300">
    <property type="match status" value="2"/>
</dbReference>
<reference evidence="5" key="1">
    <citation type="submission" date="2024-06" db="EMBL/GenBank/DDBJ databases">
        <title>Kribbella sp. strain HUAS MG21 genome sequences.</title>
        <authorList>
            <person name="Mo P."/>
        </authorList>
    </citation>
    <scope>NUCLEOTIDE SEQUENCE</scope>
    <source>
        <strain evidence="5">HUAS MG21</strain>
    </source>
</reference>
<dbReference type="InterPro" id="IPR000843">
    <property type="entry name" value="HTH_LacI"/>
</dbReference>
<dbReference type="PANTHER" id="PTHR30146:SF153">
    <property type="entry name" value="LACTOSE OPERON REPRESSOR"/>
    <property type="match status" value="1"/>
</dbReference>
<sequence>MARQPTSGDRPTVKDVAASSGVSATTVSRVLAGNYPVSTATRARVMKAVRELDYVINAQARALGGGGTRTVAFIVHDLVGPAFAYVGQGVEQQATAEGRLCLVCTTHGDSDRELELIELMREQQAEAVVLVGGGSDSASYVERMSHIARALDKSGSRLVLCGRPPLGPDVPATVVEYDNEGGAYAITSYLISLGHRDIAFLGAGEPGHSTIDERLHGFERAHEAHHLPVMPQRAQAITFDRESGYRATRELLARGQKFTAVFAATDVVASGVLVALREAGLRVPEDISVVGYDDIPLARDLTPQLTTVHVDHEDLGRTAVRHALNRDRHAMSQHTVIGTHVIIRDSAGPPPN</sequence>
<dbReference type="InterPro" id="IPR010982">
    <property type="entry name" value="Lambda_DNA-bd_dom_sf"/>
</dbReference>
<dbReference type="InterPro" id="IPR028082">
    <property type="entry name" value="Peripla_BP_I"/>
</dbReference>
<feature type="domain" description="HTH lacI-type" evidence="4">
    <location>
        <begin position="11"/>
        <end position="65"/>
    </location>
</feature>
<keyword evidence="3" id="KW-0804">Transcription</keyword>
<dbReference type="GO" id="GO:0003700">
    <property type="term" value="F:DNA-binding transcription factor activity"/>
    <property type="evidence" value="ECO:0007669"/>
    <property type="project" value="TreeGrafter"/>
</dbReference>